<dbReference type="SUPFAM" id="SSF75005">
    <property type="entry name" value="Arabinanase/levansucrase/invertase"/>
    <property type="match status" value="1"/>
</dbReference>
<keyword evidence="7" id="KW-1185">Reference proteome</keyword>
<sequence>MRVLAILLLNLVIVSLPALSQEKGGRYNAITSGVAWFDQNNKEINAHGACIVKEGDRYYLFGEYKSDTSNAFTGFSCYSSTDLVNWTFENVVLPQQKAGLLGPDRVGERVKVMKCPSTGEFVMYMHCDDMGYKDPHVGYATCKTISGDYQFHGDLLLDGKYLKRWDLGTFQDSDGKGYVLTHEGFIYELADDYKSVNRIVVSDMAHGGESPAMFRANGYYFWLFSNKTSWERNDNYYLVSKSLEGSWINKGNFAPIGSLTWNSQSSFVLPVVGKGDTLNMYMGDRWSYPKQGSAGTYVWQPITVTGDEMSIPVFQGSWSFDRHSQWLPIKTDMKSVKKDARCIGNWSMGGNVFKSNEKGAQISVPFKGSRISVKGLSNNTSGYASVVLKNGQNEEVLNTIVDFYSLYENSSLKFNSPVLAQDNYTLTIEVLGEHPAWSDKRKSDYGSTDNYIIIEDIYIK</sequence>
<dbReference type="Gene3D" id="2.60.120.260">
    <property type="entry name" value="Galactose-binding domain-like"/>
    <property type="match status" value="1"/>
</dbReference>
<reference evidence="7" key="1">
    <citation type="submission" date="2016-11" db="EMBL/GenBank/DDBJ databases">
        <authorList>
            <person name="Varghese N."/>
            <person name="Submissions S."/>
        </authorList>
    </citation>
    <scope>NUCLEOTIDE SEQUENCE [LARGE SCALE GENOMIC DNA]</scope>
    <source>
        <strain evidence="7">DSM 27370</strain>
    </source>
</reference>
<comment type="similarity">
    <text evidence="1 4">Belongs to the glycosyl hydrolase 43 family.</text>
</comment>
<evidence type="ECO:0000256" key="5">
    <source>
        <dbReference type="SAM" id="SignalP"/>
    </source>
</evidence>
<dbReference type="Proteomes" id="UP000184480">
    <property type="component" value="Unassembled WGS sequence"/>
</dbReference>
<keyword evidence="2 4" id="KW-0378">Hydrolase</keyword>
<evidence type="ECO:0000256" key="4">
    <source>
        <dbReference type="RuleBase" id="RU361187"/>
    </source>
</evidence>
<accession>A0A1M4TKQ1</accession>
<dbReference type="Pfam" id="PF04616">
    <property type="entry name" value="Glyco_hydro_43"/>
    <property type="match status" value="1"/>
</dbReference>
<dbReference type="RefSeq" id="WP_062175440.1">
    <property type="nucleotide sequence ID" value="NZ_BBXL01000001.1"/>
</dbReference>
<evidence type="ECO:0000256" key="1">
    <source>
        <dbReference type="ARBA" id="ARBA00009865"/>
    </source>
</evidence>
<keyword evidence="5" id="KW-0732">Signal</keyword>
<keyword evidence="3 4" id="KW-0326">Glycosidase</keyword>
<organism evidence="6 7">
    <name type="scientific">Dysgonomonas macrotermitis</name>
    <dbReference type="NCBI Taxonomy" id="1346286"/>
    <lineage>
        <taxon>Bacteria</taxon>
        <taxon>Pseudomonadati</taxon>
        <taxon>Bacteroidota</taxon>
        <taxon>Bacteroidia</taxon>
        <taxon>Bacteroidales</taxon>
        <taxon>Dysgonomonadaceae</taxon>
        <taxon>Dysgonomonas</taxon>
    </lineage>
</organism>
<evidence type="ECO:0000313" key="7">
    <source>
        <dbReference type="Proteomes" id="UP000184480"/>
    </source>
</evidence>
<dbReference type="PANTHER" id="PTHR22925:SF3">
    <property type="entry name" value="GLYCOSYL HYDROLASE FAMILY PROTEIN 43"/>
    <property type="match status" value="1"/>
</dbReference>
<dbReference type="Gene3D" id="2.115.10.20">
    <property type="entry name" value="Glycosyl hydrolase domain, family 43"/>
    <property type="match status" value="1"/>
</dbReference>
<dbReference type="OrthoDB" id="273314at2"/>
<proteinExistence type="inferred from homology"/>
<gene>
    <name evidence="6" type="ORF">SAMN05444362_101351</name>
</gene>
<dbReference type="STRING" id="1346286.SAMN05444362_101351"/>
<protein>
    <submittedName>
        <fullName evidence="6">Glycosyl hydrolases family 43</fullName>
    </submittedName>
</protein>
<feature type="chain" id="PRO_5009907563" evidence="5">
    <location>
        <begin position="21"/>
        <end position="460"/>
    </location>
</feature>
<evidence type="ECO:0000256" key="2">
    <source>
        <dbReference type="ARBA" id="ARBA00022801"/>
    </source>
</evidence>
<evidence type="ECO:0000256" key="3">
    <source>
        <dbReference type="ARBA" id="ARBA00023295"/>
    </source>
</evidence>
<dbReference type="EMBL" id="FQUC01000001">
    <property type="protein sequence ID" value="SHE44975.1"/>
    <property type="molecule type" value="Genomic_DNA"/>
</dbReference>
<dbReference type="InterPro" id="IPR006710">
    <property type="entry name" value="Glyco_hydro_43"/>
</dbReference>
<feature type="signal peptide" evidence="5">
    <location>
        <begin position="1"/>
        <end position="20"/>
    </location>
</feature>
<dbReference type="GO" id="GO:0004553">
    <property type="term" value="F:hydrolase activity, hydrolyzing O-glycosyl compounds"/>
    <property type="evidence" value="ECO:0007669"/>
    <property type="project" value="InterPro"/>
</dbReference>
<name>A0A1M4TKQ1_9BACT</name>
<dbReference type="CDD" id="cd18821">
    <property type="entry name" value="GH43_Pc3Gal43A-like"/>
    <property type="match status" value="1"/>
</dbReference>
<dbReference type="AlphaFoldDB" id="A0A1M4TKQ1"/>
<evidence type="ECO:0000313" key="6">
    <source>
        <dbReference type="EMBL" id="SHE44975.1"/>
    </source>
</evidence>
<dbReference type="InterPro" id="IPR023296">
    <property type="entry name" value="Glyco_hydro_beta-prop_sf"/>
</dbReference>
<dbReference type="PANTHER" id="PTHR22925">
    <property type="entry name" value="GLYCOSYL HYDROLASE 43 FAMILY MEMBER"/>
    <property type="match status" value="1"/>
</dbReference>
<dbReference type="GO" id="GO:0005975">
    <property type="term" value="P:carbohydrate metabolic process"/>
    <property type="evidence" value="ECO:0007669"/>
    <property type="project" value="InterPro"/>
</dbReference>